<organism evidence="1">
    <name type="scientific">hydrothermal vent metagenome</name>
    <dbReference type="NCBI Taxonomy" id="652676"/>
    <lineage>
        <taxon>unclassified sequences</taxon>
        <taxon>metagenomes</taxon>
        <taxon>ecological metagenomes</taxon>
    </lineage>
</organism>
<protein>
    <submittedName>
        <fullName evidence="1">Uncharacterized protein</fullName>
    </submittedName>
</protein>
<proteinExistence type="predicted"/>
<gene>
    <name evidence="1" type="ORF">MNBD_GAMMA11-1113</name>
</gene>
<name>A0A3B0X8Z3_9ZZZZ</name>
<accession>A0A3B0X8Z3</accession>
<dbReference type="AlphaFoldDB" id="A0A3B0X8Z3"/>
<evidence type="ECO:0000313" key="1">
    <source>
        <dbReference type="EMBL" id="VAW59397.1"/>
    </source>
</evidence>
<reference evidence="1" key="1">
    <citation type="submission" date="2018-06" db="EMBL/GenBank/DDBJ databases">
        <authorList>
            <person name="Zhirakovskaya E."/>
        </authorList>
    </citation>
    <scope>NUCLEOTIDE SEQUENCE</scope>
</reference>
<sequence length="80" mass="8989">MKVYKIKKQVMKHGMVLRVEAPPGDEAFTLHTSPRKDNIANKIIAIHDEQKARECRFAEGICADHDIAHRPAAILPVCTD</sequence>
<dbReference type="EMBL" id="UOFG01000079">
    <property type="protein sequence ID" value="VAW59397.1"/>
    <property type="molecule type" value="Genomic_DNA"/>
</dbReference>